<sequence>MSKLSTGDKVRWNTAQGETEGTITAKVTGTAKAGGHVAKASADEPQYRVKSAKSGKTAIHKGEALKKLG</sequence>
<protein>
    <submittedName>
        <fullName evidence="3">DUF2945 domain-containing protein</fullName>
    </submittedName>
</protein>
<evidence type="ECO:0000313" key="4">
    <source>
        <dbReference type="Proteomes" id="UP000325161"/>
    </source>
</evidence>
<proteinExistence type="predicted"/>
<dbReference type="OrthoDB" id="71751at2"/>
<accession>A0A5C0B8T0</accession>
<evidence type="ECO:0000256" key="1">
    <source>
        <dbReference type="SAM" id="MobiDB-lite"/>
    </source>
</evidence>
<feature type="compositionally biased region" description="Basic and acidic residues" evidence="1">
    <location>
        <begin position="60"/>
        <end position="69"/>
    </location>
</feature>
<gene>
    <name evidence="3" type="ORF">FXN63_12260</name>
</gene>
<name>A0A5C0B8T0_9BURK</name>
<feature type="domain" description="Hypervirulence associated protein TUDOR" evidence="2">
    <location>
        <begin position="7"/>
        <end position="65"/>
    </location>
</feature>
<reference evidence="3 4" key="1">
    <citation type="submission" date="2019-08" db="EMBL/GenBank/DDBJ databases">
        <title>Amphibian skin-associated Pigmentiphaga: genome sequence and occurrence across geography and hosts.</title>
        <authorList>
            <person name="Bletz M.C."/>
            <person name="Bunk B."/>
            <person name="Sproeer C."/>
            <person name="Biwer P."/>
            <person name="Reiter S."/>
            <person name="Rabemananjara F.C.E."/>
            <person name="Schulz S."/>
            <person name="Overmann J."/>
            <person name="Vences M."/>
        </authorList>
    </citation>
    <scope>NUCLEOTIDE SEQUENCE [LARGE SCALE GENOMIC DNA]</scope>
    <source>
        <strain evidence="3 4">Mada1488</strain>
    </source>
</reference>
<dbReference type="AlphaFoldDB" id="A0A5C0B8T0"/>
<feature type="region of interest" description="Disordered" evidence="1">
    <location>
        <begin position="36"/>
        <end position="69"/>
    </location>
</feature>
<evidence type="ECO:0000259" key="2">
    <source>
        <dbReference type="Pfam" id="PF11160"/>
    </source>
</evidence>
<evidence type="ECO:0000313" key="3">
    <source>
        <dbReference type="EMBL" id="QEI09277.1"/>
    </source>
</evidence>
<organism evidence="3 4">
    <name type="scientific">Pigmentiphaga aceris</name>
    <dbReference type="NCBI Taxonomy" id="1940612"/>
    <lineage>
        <taxon>Bacteria</taxon>
        <taxon>Pseudomonadati</taxon>
        <taxon>Pseudomonadota</taxon>
        <taxon>Betaproteobacteria</taxon>
        <taxon>Burkholderiales</taxon>
        <taxon>Alcaligenaceae</taxon>
        <taxon>Pigmentiphaga</taxon>
    </lineage>
</organism>
<dbReference type="Gene3D" id="2.30.30.1060">
    <property type="match status" value="1"/>
</dbReference>
<dbReference type="EMBL" id="CP043046">
    <property type="protein sequence ID" value="QEI09277.1"/>
    <property type="molecule type" value="Genomic_DNA"/>
</dbReference>
<keyword evidence="4" id="KW-1185">Reference proteome</keyword>
<dbReference type="InterPro" id="IPR021331">
    <property type="entry name" value="Hva1_TUDOR"/>
</dbReference>
<dbReference type="Pfam" id="PF11160">
    <property type="entry name" value="Hva1_TUDOR"/>
    <property type="match status" value="1"/>
</dbReference>
<dbReference type="KEGG" id="pacr:FXN63_12260"/>
<dbReference type="Proteomes" id="UP000325161">
    <property type="component" value="Chromosome"/>
</dbReference>